<organism evidence="2 3">
    <name type="scientific">Erythroxylum novogranatense</name>
    <dbReference type="NCBI Taxonomy" id="1862640"/>
    <lineage>
        <taxon>Eukaryota</taxon>
        <taxon>Viridiplantae</taxon>
        <taxon>Streptophyta</taxon>
        <taxon>Embryophyta</taxon>
        <taxon>Tracheophyta</taxon>
        <taxon>Spermatophyta</taxon>
        <taxon>Magnoliopsida</taxon>
        <taxon>eudicotyledons</taxon>
        <taxon>Gunneridae</taxon>
        <taxon>Pentapetalae</taxon>
        <taxon>rosids</taxon>
        <taxon>fabids</taxon>
        <taxon>Malpighiales</taxon>
        <taxon>Erythroxylaceae</taxon>
        <taxon>Erythroxylum</taxon>
    </lineage>
</organism>
<accession>A0AAV8TQN8</accession>
<name>A0AAV8TQN8_9ROSI</name>
<evidence type="ECO:0000313" key="2">
    <source>
        <dbReference type="EMBL" id="KAJ8769257.1"/>
    </source>
</evidence>
<gene>
    <name evidence="2" type="ORF">K2173_002183</name>
</gene>
<dbReference type="EMBL" id="JAIWQS010000003">
    <property type="protein sequence ID" value="KAJ8769257.1"/>
    <property type="molecule type" value="Genomic_DNA"/>
</dbReference>
<dbReference type="AlphaFoldDB" id="A0AAV8TQN8"/>
<keyword evidence="3" id="KW-1185">Reference proteome</keyword>
<evidence type="ECO:0000256" key="1">
    <source>
        <dbReference type="SAM" id="MobiDB-lite"/>
    </source>
</evidence>
<reference evidence="2 3" key="1">
    <citation type="submission" date="2021-09" db="EMBL/GenBank/DDBJ databases">
        <title>Genomic insights and catalytic innovation underlie evolution of tropane alkaloids biosynthesis.</title>
        <authorList>
            <person name="Wang Y.-J."/>
            <person name="Tian T."/>
            <person name="Huang J.-P."/>
            <person name="Huang S.-X."/>
        </authorList>
    </citation>
    <scope>NUCLEOTIDE SEQUENCE [LARGE SCALE GENOMIC DNA]</scope>
    <source>
        <strain evidence="2">KIB-2018</strain>
        <tissue evidence="2">Leaf</tissue>
    </source>
</reference>
<dbReference type="Proteomes" id="UP001159364">
    <property type="component" value="Linkage Group LG03"/>
</dbReference>
<feature type="compositionally biased region" description="Polar residues" evidence="1">
    <location>
        <begin position="120"/>
        <end position="129"/>
    </location>
</feature>
<sequence length="129" mass="15137">MGNWDEFYIFGTPHYEKEPEPYSEPSTPHICVSQEEREDVRSEWNNALIIKLRGNSMRHLLIVENWQPNFNVTTTKVTTAVTWPTPRRNSHDSQPTANGRKSCSREERMTKTVRTKKEIPSTQIMYPKD</sequence>
<evidence type="ECO:0000313" key="3">
    <source>
        <dbReference type="Proteomes" id="UP001159364"/>
    </source>
</evidence>
<protein>
    <submittedName>
        <fullName evidence="2">Uncharacterized protein</fullName>
    </submittedName>
</protein>
<feature type="compositionally biased region" description="Polar residues" evidence="1">
    <location>
        <begin position="92"/>
        <end position="101"/>
    </location>
</feature>
<feature type="compositionally biased region" description="Basic and acidic residues" evidence="1">
    <location>
        <begin position="103"/>
        <end position="119"/>
    </location>
</feature>
<proteinExistence type="predicted"/>
<comment type="caution">
    <text evidence="2">The sequence shown here is derived from an EMBL/GenBank/DDBJ whole genome shotgun (WGS) entry which is preliminary data.</text>
</comment>
<feature type="region of interest" description="Disordered" evidence="1">
    <location>
        <begin position="83"/>
        <end position="129"/>
    </location>
</feature>